<sequence length="248" mass="28039">MKITFLGTGVAIPQKGRVQSGLLMEIDEKKVLFDCGGGVLNRIFESGNSHTDINTIVLSHLHLDHVADVMCLLKANWLCDKFDSTIYGPSGTREWLDRLMDIYPYMKEKVSVDVVEVAPEEEFRLIDVCDVKCAAGIHSVPSLAYQVRSEDKTVVYSGDTEPCDDIMALAQGCDMLIHECSFPLEFEMTNHTTPDMLRPYIRNSGIRAVYLTHLYPHMQGYEEEALEYLKEEFEGEVHIPSDLMVVEI</sequence>
<keyword evidence="4" id="KW-1185">Reference proteome</keyword>
<comment type="caution">
    <text evidence="3">The sequence shown here is derived from an EMBL/GenBank/DDBJ whole genome shotgun (WGS) entry which is preliminary data.</text>
</comment>
<proteinExistence type="predicted"/>
<name>A0A099T3W2_METMT</name>
<protein>
    <submittedName>
        <fullName evidence="3">Arylsulfatase</fullName>
    </submittedName>
</protein>
<dbReference type="InterPro" id="IPR036866">
    <property type="entry name" value="RibonucZ/Hydroxyglut_hydro"/>
</dbReference>
<reference evidence="3 4" key="1">
    <citation type="submission" date="2014-09" db="EMBL/GenBank/DDBJ databases">
        <title>Draft genome sequence of an obligately methylotrophic methanogen, Methanococcoides methylutens, isolated from marine sediment.</title>
        <authorList>
            <person name="Guan Y."/>
            <person name="Ngugi D.K."/>
            <person name="Blom J."/>
            <person name="Ali S."/>
            <person name="Ferry J.G."/>
            <person name="Stingl U."/>
        </authorList>
    </citation>
    <scope>NUCLEOTIDE SEQUENCE [LARGE SCALE GENOMIC DNA]</scope>
    <source>
        <strain evidence="3 4">DSM 2657</strain>
    </source>
</reference>
<dbReference type="RefSeq" id="WP_048193049.1">
    <property type="nucleotide sequence ID" value="NZ_CAAGSM010000008.1"/>
</dbReference>
<gene>
    <name evidence="3" type="ORF">LI82_00790</name>
</gene>
<dbReference type="InterPro" id="IPR044094">
    <property type="entry name" value="AtsA-like_MBL-fold"/>
</dbReference>
<evidence type="ECO:0000256" key="1">
    <source>
        <dbReference type="ARBA" id="ARBA00022801"/>
    </source>
</evidence>
<keyword evidence="1" id="KW-0378">Hydrolase</keyword>
<dbReference type="AlphaFoldDB" id="A0A099T3W2"/>
<evidence type="ECO:0000259" key="2">
    <source>
        <dbReference type="SMART" id="SM00849"/>
    </source>
</evidence>
<dbReference type="SUPFAM" id="SSF56281">
    <property type="entry name" value="Metallo-hydrolase/oxidoreductase"/>
    <property type="match status" value="1"/>
</dbReference>
<dbReference type="InterPro" id="IPR001279">
    <property type="entry name" value="Metallo-B-lactamas"/>
</dbReference>
<dbReference type="Proteomes" id="UP000029859">
    <property type="component" value="Unassembled WGS sequence"/>
</dbReference>
<dbReference type="EMBL" id="JRHO01000002">
    <property type="protein sequence ID" value="KGK99772.1"/>
    <property type="molecule type" value="Genomic_DNA"/>
</dbReference>
<dbReference type="Gene3D" id="3.60.15.10">
    <property type="entry name" value="Ribonuclease Z/Hydroxyacylglutathione hydrolase-like"/>
    <property type="match status" value="1"/>
</dbReference>
<evidence type="ECO:0000313" key="3">
    <source>
        <dbReference type="EMBL" id="KGK99772.1"/>
    </source>
</evidence>
<dbReference type="CDD" id="cd07719">
    <property type="entry name" value="arylsulfatase_AtsA-like_MBL-fold"/>
    <property type="match status" value="1"/>
</dbReference>
<feature type="domain" description="Metallo-beta-lactamase" evidence="2">
    <location>
        <begin position="18"/>
        <end position="213"/>
    </location>
</feature>
<dbReference type="GO" id="GO:0042781">
    <property type="term" value="F:3'-tRNA processing endoribonuclease activity"/>
    <property type="evidence" value="ECO:0007669"/>
    <property type="project" value="TreeGrafter"/>
</dbReference>
<dbReference type="Pfam" id="PF12706">
    <property type="entry name" value="Lactamase_B_2"/>
    <property type="match status" value="1"/>
</dbReference>
<dbReference type="PANTHER" id="PTHR46018">
    <property type="entry name" value="ZINC PHOSPHODIESTERASE ELAC PROTEIN 1"/>
    <property type="match status" value="1"/>
</dbReference>
<evidence type="ECO:0000313" key="4">
    <source>
        <dbReference type="Proteomes" id="UP000029859"/>
    </source>
</evidence>
<accession>A0A099T3W2</accession>
<dbReference type="PANTHER" id="PTHR46018:SF3">
    <property type="entry name" value="ARYLSULFATASE"/>
    <property type="match status" value="1"/>
</dbReference>
<dbReference type="SMART" id="SM00849">
    <property type="entry name" value="Lactamase_B"/>
    <property type="match status" value="1"/>
</dbReference>
<dbReference type="OrthoDB" id="73420at2157"/>
<organism evidence="3 4">
    <name type="scientific">Methanococcoides methylutens</name>
    <dbReference type="NCBI Taxonomy" id="2226"/>
    <lineage>
        <taxon>Archaea</taxon>
        <taxon>Methanobacteriati</taxon>
        <taxon>Methanobacteriota</taxon>
        <taxon>Stenosarchaea group</taxon>
        <taxon>Methanomicrobia</taxon>
        <taxon>Methanosarcinales</taxon>
        <taxon>Methanosarcinaceae</taxon>
        <taxon>Methanococcoides</taxon>
    </lineage>
</organism>